<comment type="caution">
    <text evidence="8">The sequence shown here is derived from an EMBL/GenBank/DDBJ whole genome shotgun (WGS) entry which is preliminary data.</text>
</comment>
<dbReference type="GO" id="GO:0006013">
    <property type="term" value="P:mannose metabolic process"/>
    <property type="evidence" value="ECO:0007669"/>
    <property type="project" value="InterPro"/>
</dbReference>
<dbReference type="InterPro" id="IPR037094">
    <property type="entry name" value="Glyco_hydro_38_cen_sf"/>
</dbReference>
<dbReference type="GO" id="GO:0030246">
    <property type="term" value="F:carbohydrate binding"/>
    <property type="evidence" value="ECO:0007669"/>
    <property type="project" value="InterPro"/>
</dbReference>
<dbReference type="InterPro" id="IPR028995">
    <property type="entry name" value="Glyco_hydro_57/38_cen_sf"/>
</dbReference>
<dbReference type="GO" id="GO:0009313">
    <property type="term" value="P:oligosaccharide catabolic process"/>
    <property type="evidence" value="ECO:0007669"/>
    <property type="project" value="TreeGrafter"/>
</dbReference>
<gene>
    <name evidence="8" type="ORF">DEBURN_LOCUS7002</name>
</gene>
<evidence type="ECO:0000256" key="2">
    <source>
        <dbReference type="ARBA" id="ARBA00009792"/>
    </source>
</evidence>
<feature type="domain" description="Glycoside hydrolase family 38 central" evidence="7">
    <location>
        <begin position="118"/>
        <end position="203"/>
    </location>
</feature>
<keyword evidence="6" id="KW-0326">Glycosidase</keyword>
<dbReference type="EC" id="3.2.1.24" evidence="3"/>
<dbReference type="GO" id="GO:0000329">
    <property type="term" value="C:fungal-type vacuole membrane"/>
    <property type="evidence" value="ECO:0007669"/>
    <property type="project" value="TreeGrafter"/>
</dbReference>
<dbReference type="EMBL" id="CAJVPK010000783">
    <property type="protein sequence ID" value="CAG8548946.1"/>
    <property type="molecule type" value="Genomic_DNA"/>
</dbReference>
<dbReference type="Gene3D" id="2.60.40.2220">
    <property type="match status" value="1"/>
</dbReference>
<dbReference type="PANTHER" id="PTHR46017:SF1">
    <property type="entry name" value="ALPHA-MANNOSIDASE 2C1"/>
    <property type="match status" value="1"/>
</dbReference>
<dbReference type="Pfam" id="PF01074">
    <property type="entry name" value="Glyco_hydro_38N"/>
    <property type="match status" value="2"/>
</dbReference>
<dbReference type="SUPFAM" id="SSF74650">
    <property type="entry name" value="Galactose mutarotase-like"/>
    <property type="match status" value="1"/>
</dbReference>
<dbReference type="Pfam" id="PF17677">
    <property type="entry name" value="Glyco_hydro38C2"/>
    <property type="match status" value="1"/>
</dbReference>
<dbReference type="Proteomes" id="UP000789706">
    <property type="component" value="Unassembled WGS sequence"/>
</dbReference>
<keyword evidence="9" id="KW-1185">Reference proteome</keyword>
<dbReference type="SMART" id="SM00872">
    <property type="entry name" value="Alpha-mann_mid"/>
    <property type="match status" value="1"/>
</dbReference>
<dbReference type="InterPro" id="IPR015341">
    <property type="entry name" value="Glyco_hydro_38_cen"/>
</dbReference>
<evidence type="ECO:0000256" key="1">
    <source>
        <dbReference type="ARBA" id="ARBA00000365"/>
    </source>
</evidence>
<dbReference type="Gene3D" id="2.70.98.30">
    <property type="entry name" value="Golgi alpha-mannosidase II, domain 4"/>
    <property type="match status" value="1"/>
</dbReference>
<dbReference type="GO" id="GO:0004559">
    <property type="term" value="F:alpha-mannosidase activity"/>
    <property type="evidence" value="ECO:0007669"/>
    <property type="project" value="UniProtKB-EC"/>
</dbReference>
<keyword evidence="4" id="KW-0479">Metal-binding</keyword>
<evidence type="ECO:0000256" key="4">
    <source>
        <dbReference type="ARBA" id="ARBA00022723"/>
    </source>
</evidence>
<dbReference type="InterPro" id="IPR011330">
    <property type="entry name" value="Glyco_hydro/deAcase_b/a-brl"/>
</dbReference>
<dbReference type="SUPFAM" id="SSF88713">
    <property type="entry name" value="Glycoside hydrolase/deacetylase"/>
    <property type="match status" value="1"/>
</dbReference>
<evidence type="ECO:0000256" key="6">
    <source>
        <dbReference type="ARBA" id="ARBA00023295"/>
    </source>
</evidence>
<dbReference type="InterPro" id="IPR000602">
    <property type="entry name" value="Glyco_hydro_38_N"/>
</dbReference>
<dbReference type="InterPro" id="IPR011682">
    <property type="entry name" value="Glyco_hydro_38_C"/>
</dbReference>
<dbReference type="InterPro" id="IPR027291">
    <property type="entry name" value="Glyco_hydro_38_N_sf"/>
</dbReference>
<dbReference type="InterPro" id="IPR011013">
    <property type="entry name" value="Gal_mutarotase_sf_dom"/>
</dbReference>
<dbReference type="SUPFAM" id="SSF88688">
    <property type="entry name" value="Families 57/38 glycoside transferase middle domain"/>
    <property type="match status" value="1"/>
</dbReference>
<dbReference type="FunFam" id="2.70.98.30:FF:000001">
    <property type="entry name" value="alpha-mannosidase 2C1 isoform X2"/>
    <property type="match status" value="1"/>
</dbReference>
<name>A0A9N9AXV1_9GLOM</name>
<reference evidence="8" key="1">
    <citation type="submission" date="2021-06" db="EMBL/GenBank/DDBJ databases">
        <authorList>
            <person name="Kallberg Y."/>
            <person name="Tangrot J."/>
            <person name="Rosling A."/>
        </authorList>
    </citation>
    <scope>NUCLEOTIDE SEQUENCE</scope>
    <source>
        <strain evidence="8">AZ414A</strain>
    </source>
</reference>
<keyword evidence="5" id="KW-0378">Hydrolase</keyword>
<evidence type="ECO:0000313" key="9">
    <source>
        <dbReference type="Proteomes" id="UP000789706"/>
    </source>
</evidence>
<dbReference type="OrthoDB" id="2441945at2759"/>
<dbReference type="PANTHER" id="PTHR46017">
    <property type="entry name" value="ALPHA-MANNOSIDASE 2C1"/>
    <property type="match status" value="1"/>
</dbReference>
<proteinExistence type="inferred from homology"/>
<dbReference type="Pfam" id="PF07748">
    <property type="entry name" value="Glyco_hydro_38C"/>
    <property type="match status" value="1"/>
</dbReference>
<dbReference type="InterPro" id="IPR041147">
    <property type="entry name" value="GH38_C"/>
</dbReference>
<evidence type="ECO:0000256" key="5">
    <source>
        <dbReference type="ARBA" id="ARBA00022801"/>
    </source>
</evidence>
<dbReference type="GO" id="GO:0046872">
    <property type="term" value="F:metal ion binding"/>
    <property type="evidence" value="ECO:0007669"/>
    <property type="project" value="UniProtKB-KW"/>
</dbReference>
<evidence type="ECO:0000256" key="3">
    <source>
        <dbReference type="ARBA" id="ARBA00012752"/>
    </source>
</evidence>
<dbReference type="Gene3D" id="1.20.1270.50">
    <property type="entry name" value="Glycoside hydrolase family 38, central domain"/>
    <property type="match status" value="1"/>
</dbReference>
<evidence type="ECO:0000313" key="8">
    <source>
        <dbReference type="EMBL" id="CAG8548946.1"/>
    </source>
</evidence>
<comment type="catalytic activity">
    <reaction evidence="1">
        <text>Hydrolysis of terminal, non-reducing alpha-D-mannose residues in alpha-D-mannosides.</text>
        <dbReference type="EC" id="3.2.1.24"/>
    </reaction>
</comment>
<comment type="similarity">
    <text evidence="2">Belongs to the glycosyl hydrolase 38 family.</text>
</comment>
<protein>
    <recommendedName>
        <fullName evidence="3">alpha-mannosidase</fullName>
        <ecNumber evidence="3">3.2.1.24</ecNumber>
    </recommendedName>
</protein>
<evidence type="ECO:0000259" key="7">
    <source>
        <dbReference type="SMART" id="SM00872"/>
    </source>
</evidence>
<organism evidence="8 9">
    <name type="scientific">Diversispora eburnea</name>
    <dbReference type="NCBI Taxonomy" id="1213867"/>
    <lineage>
        <taxon>Eukaryota</taxon>
        <taxon>Fungi</taxon>
        <taxon>Fungi incertae sedis</taxon>
        <taxon>Mucoromycota</taxon>
        <taxon>Glomeromycotina</taxon>
        <taxon>Glomeromycetes</taxon>
        <taxon>Diversisporales</taxon>
        <taxon>Diversisporaceae</taxon>
        <taxon>Diversispora</taxon>
    </lineage>
</organism>
<feature type="non-terminal residue" evidence="8">
    <location>
        <position position="609"/>
    </location>
</feature>
<dbReference type="Pfam" id="PF09261">
    <property type="entry name" value="Alpha-mann_mid"/>
    <property type="match status" value="1"/>
</dbReference>
<sequence length="609" mass="69358">KAVNGQFLPIGGNFGLKCKIFWLPDTFGYSAQLPQIIKGAGLNSPIQHFIGLELMVVSYVGQCYPSELIRSVKNHKDKEWSNEALLLFGNGDGGGGPLASMIERLRRLKDIDGLPKVEIGSADDFYERVERNSSELVSWKGELVPTHRMGRLNNIIANWSFFYEIYPKDILDKLWKYVLLNQFHDVLPGSSIGMVYDDANKFYEELPESAPDDKNGLFAFNTLGWSRTEVVELPINSEEENTKSRHDVEGMGLKAIDIEENENVDFVLAEASINENFYFLINQFISVKFDKHCRLISLFDKRLNREIIPIGRYGNSFKCYEDIPIFWDAWDGRDVGLGGSVKIHEVSGLRASLLLETKLSDTSTLRQVISITAFSCRVDFETTVDWNENRQFLKVEFPFDITSDYATYETQFGFVQRPTHFNTSWDAAKFEVCGHKFADLSEYGYGVALLNDCKYGKLSLLRSPKAPDDNCDIGVHKFKYAIFPHIGSFLESNVVHEAYQFNVPLLVKTTSQEIVNSFEPKTYFNIENAPNVILNTIKRAEDSDDIILRLYEAYGGQAVARLRSSLQIDHIYETNILEDNKYLIDYTSEDGAIIKFKPFQIITLKIVLS</sequence>
<accession>A0A9N9AXV1</accession>
<dbReference type="Gene3D" id="3.20.110.10">
    <property type="entry name" value="Glycoside hydrolase 38, N terminal domain"/>
    <property type="match status" value="1"/>
</dbReference>
<dbReference type="AlphaFoldDB" id="A0A9N9AXV1"/>